<keyword evidence="7" id="KW-1133">Transmembrane helix</keyword>
<feature type="region of interest" description="Disordered" evidence="6">
    <location>
        <begin position="1"/>
        <end position="29"/>
    </location>
</feature>
<dbReference type="PANTHER" id="PTHR13887">
    <property type="entry name" value="GLUTATHIONE S-TRANSFERASE KAPPA"/>
    <property type="match status" value="1"/>
</dbReference>
<dbReference type="SUPFAM" id="SSF52833">
    <property type="entry name" value="Thioredoxin-like"/>
    <property type="match status" value="1"/>
</dbReference>
<accession>A0A1F7TXP6</accession>
<dbReference type="EMBL" id="MGDX01000025">
    <property type="protein sequence ID" value="OGL70742.1"/>
    <property type="molecule type" value="Genomic_DNA"/>
</dbReference>
<keyword evidence="2" id="KW-0732">Signal</keyword>
<dbReference type="GO" id="GO:0016491">
    <property type="term" value="F:oxidoreductase activity"/>
    <property type="evidence" value="ECO:0007669"/>
    <property type="project" value="UniProtKB-KW"/>
</dbReference>
<dbReference type="PANTHER" id="PTHR13887:SF14">
    <property type="entry name" value="DISULFIDE BOND FORMATION PROTEIN D"/>
    <property type="match status" value="1"/>
</dbReference>
<comment type="similarity">
    <text evidence="1">Belongs to the thioredoxin family. DsbA subfamily.</text>
</comment>
<dbReference type="Gene3D" id="3.40.30.10">
    <property type="entry name" value="Glutaredoxin"/>
    <property type="match status" value="1"/>
</dbReference>
<evidence type="ECO:0000256" key="6">
    <source>
        <dbReference type="SAM" id="MobiDB-lite"/>
    </source>
</evidence>
<gene>
    <name evidence="9" type="ORF">A3C17_00820</name>
</gene>
<keyword evidence="7" id="KW-0812">Transmembrane</keyword>
<evidence type="ECO:0000256" key="1">
    <source>
        <dbReference type="ARBA" id="ARBA00005791"/>
    </source>
</evidence>
<feature type="compositionally biased region" description="Basic and acidic residues" evidence="6">
    <location>
        <begin position="9"/>
        <end position="27"/>
    </location>
</feature>
<comment type="caution">
    <text evidence="9">The sequence shown here is derived from an EMBL/GenBank/DDBJ whole genome shotgun (WGS) entry which is preliminary data.</text>
</comment>
<protein>
    <recommendedName>
        <fullName evidence="8">Thioredoxin domain-containing protein</fullName>
    </recommendedName>
</protein>
<dbReference type="InterPro" id="IPR012336">
    <property type="entry name" value="Thioredoxin-like_fold"/>
</dbReference>
<evidence type="ECO:0000313" key="10">
    <source>
        <dbReference type="Proteomes" id="UP000177097"/>
    </source>
</evidence>
<keyword evidence="3" id="KW-0560">Oxidoreductase</keyword>
<dbReference type="InterPro" id="IPR013766">
    <property type="entry name" value="Thioredoxin_domain"/>
</dbReference>
<feature type="domain" description="Thioredoxin" evidence="8">
    <location>
        <begin position="53"/>
        <end position="248"/>
    </location>
</feature>
<dbReference type="AlphaFoldDB" id="A0A1F7TXP6"/>
<dbReference type="InterPro" id="IPR036249">
    <property type="entry name" value="Thioredoxin-like_sf"/>
</dbReference>
<organism evidence="9 10">
    <name type="scientific">Candidatus Uhrbacteria bacterium RIFCSPHIGHO2_02_FULL_53_13</name>
    <dbReference type="NCBI Taxonomy" id="1802389"/>
    <lineage>
        <taxon>Bacteria</taxon>
        <taxon>Candidatus Uhriibacteriota</taxon>
    </lineage>
</organism>
<evidence type="ECO:0000256" key="4">
    <source>
        <dbReference type="ARBA" id="ARBA00023157"/>
    </source>
</evidence>
<dbReference type="PROSITE" id="PS51352">
    <property type="entry name" value="THIOREDOXIN_2"/>
    <property type="match status" value="1"/>
</dbReference>
<proteinExistence type="inferred from homology"/>
<evidence type="ECO:0000256" key="5">
    <source>
        <dbReference type="ARBA" id="ARBA00023284"/>
    </source>
</evidence>
<sequence>MDPTEEYLMSDKERREQKKDAQREASRRARQSKARKHWLLWGGLVIVLFVIVFGVARLANNSSAPSDGGVPLTTTDSVEGEWTKGNPEAPIVLIEYSDFQCPACRNYYPAVKDVAAAYPDDVKVVYRHYPLRSIHENAQIAGQAAEAAGMQGKFWEMHDLLFENQSEWSTGVGQKATFARYAEELGLDVERFKDDLTSNAAQGAVNRGYVSAIQAGVNSTPTFFLNGQQIQVAPDVAAFAELIDPLVTENPVEG</sequence>
<keyword evidence="5" id="KW-0676">Redox-active center</keyword>
<name>A0A1F7TXP6_9BACT</name>
<reference evidence="9 10" key="1">
    <citation type="journal article" date="2016" name="Nat. Commun.">
        <title>Thousands of microbial genomes shed light on interconnected biogeochemical processes in an aquifer system.</title>
        <authorList>
            <person name="Anantharaman K."/>
            <person name="Brown C.T."/>
            <person name="Hug L.A."/>
            <person name="Sharon I."/>
            <person name="Castelle C.J."/>
            <person name="Probst A.J."/>
            <person name="Thomas B.C."/>
            <person name="Singh A."/>
            <person name="Wilkins M.J."/>
            <person name="Karaoz U."/>
            <person name="Brodie E.L."/>
            <person name="Williams K.H."/>
            <person name="Hubbard S.S."/>
            <person name="Banfield J.F."/>
        </authorList>
    </citation>
    <scope>NUCLEOTIDE SEQUENCE [LARGE SCALE GENOMIC DNA]</scope>
</reference>
<dbReference type="Pfam" id="PF13462">
    <property type="entry name" value="Thioredoxin_4"/>
    <property type="match status" value="1"/>
</dbReference>
<keyword evidence="4" id="KW-1015">Disulfide bond</keyword>
<keyword evidence="7" id="KW-0472">Membrane</keyword>
<dbReference type="Proteomes" id="UP000177097">
    <property type="component" value="Unassembled WGS sequence"/>
</dbReference>
<dbReference type="STRING" id="1802389.A3C17_00820"/>
<evidence type="ECO:0000256" key="2">
    <source>
        <dbReference type="ARBA" id="ARBA00022729"/>
    </source>
</evidence>
<evidence type="ECO:0000256" key="7">
    <source>
        <dbReference type="SAM" id="Phobius"/>
    </source>
</evidence>
<evidence type="ECO:0000259" key="8">
    <source>
        <dbReference type="PROSITE" id="PS51352"/>
    </source>
</evidence>
<feature type="transmembrane region" description="Helical" evidence="7">
    <location>
        <begin position="38"/>
        <end position="56"/>
    </location>
</feature>
<evidence type="ECO:0000313" key="9">
    <source>
        <dbReference type="EMBL" id="OGL70742.1"/>
    </source>
</evidence>
<evidence type="ECO:0000256" key="3">
    <source>
        <dbReference type="ARBA" id="ARBA00023002"/>
    </source>
</evidence>